<dbReference type="InterPro" id="IPR002423">
    <property type="entry name" value="Cpn60/GroEL/TCP-1"/>
</dbReference>
<proteinExistence type="inferred from homology"/>
<protein>
    <submittedName>
        <fullName evidence="5">Heat shock protein 60A</fullName>
    </submittedName>
</protein>
<dbReference type="NCBIfam" id="NF009487">
    <property type="entry name" value="PRK12849.1"/>
    <property type="match status" value="1"/>
</dbReference>
<dbReference type="InterPro" id="IPR027410">
    <property type="entry name" value="TCP-1-like_intermed_sf"/>
</dbReference>
<dbReference type="InterPro" id="IPR027409">
    <property type="entry name" value="GroEL-like_apical_dom_sf"/>
</dbReference>
<dbReference type="Gene3D" id="1.10.560.10">
    <property type="entry name" value="GroEL-like equatorial domain"/>
    <property type="match status" value="1"/>
</dbReference>
<accession>A0A6J2TRW9</accession>
<dbReference type="GO" id="GO:0042026">
    <property type="term" value="P:protein refolding"/>
    <property type="evidence" value="ECO:0007669"/>
    <property type="project" value="InterPro"/>
</dbReference>
<dbReference type="Gene3D" id="3.50.7.10">
    <property type="entry name" value="GroEL"/>
    <property type="match status" value="1"/>
</dbReference>
<evidence type="ECO:0000313" key="5">
    <source>
        <dbReference type="RefSeq" id="XP_030377863.1"/>
    </source>
</evidence>
<dbReference type="CTD" id="34763"/>
<name>A0A6J2TRW9_DROLE</name>
<dbReference type="PRINTS" id="PR00298">
    <property type="entry name" value="CHAPERONIN60"/>
</dbReference>
<sequence length="563" mass="60809">MLRRCKRYGQSFAHQALRYYAKDVRFGVDARNMLLKGVDVMTDAVSSTLGPKGRNAIIERLLGSPRITKDGITVADNVQLQDRGANVGAQLIRHVANNTNNGVGDGTTTATILARSIASQGCELIHERGANAQQLREGVLRAAQEVCAALTRMSQPLERIWEVEAVARNALNGDVKLAGLIGDGIYELGERGVFLLKDSKTLNDTIEVLEGVTIEQGYISPRFLNQPTAHKVEFTNALLLLTLVKIEQVEEIIPALESAKDIDLPLVIIAPHISEEVLSMLLLNQICAGMQVCAVQAPGHGDKQKTLMEDLAIATNGRLLENVVQLQRVETLDFAMVGEAVISAKATHLLRARGDPDEVHQRVQYIRELIKEAGTDDEVNELNERLASLLASVAMLYVGGANEMEVSEKKDRLNDALNAVSVAISDGIVPGGGTAYLRCIEALEALPTSENVEQNMGVEVVKNALRLPCATIASNAGANAQEVLMKVMQSSGNYGYDAAHNEYCDLVERGIIDPTNVLRSAITDAAGIGSMLATTEVLITEQPIEVQVPKNQVTRDLASLIGM</sequence>
<organism evidence="4 5">
    <name type="scientific">Drosophila lebanonensis</name>
    <name type="common">Fruit fly</name>
    <name type="synonym">Scaptodrosophila lebanonensis</name>
    <dbReference type="NCBI Taxonomy" id="7225"/>
    <lineage>
        <taxon>Eukaryota</taxon>
        <taxon>Metazoa</taxon>
        <taxon>Ecdysozoa</taxon>
        <taxon>Arthropoda</taxon>
        <taxon>Hexapoda</taxon>
        <taxon>Insecta</taxon>
        <taxon>Pterygota</taxon>
        <taxon>Neoptera</taxon>
        <taxon>Endopterygota</taxon>
        <taxon>Diptera</taxon>
        <taxon>Brachycera</taxon>
        <taxon>Muscomorpha</taxon>
        <taxon>Ephydroidea</taxon>
        <taxon>Drosophilidae</taxon>
        <taxon>Scaptodrosophila</taxon>
    </lineage>
</organism>
<dbReference type="AlphaFoldDB" id="A0A6J2TRW9"/>
<dbReference type="Proteomes" id="UP000504634">
    <property type="component" value="Unplaced"/>
</dbReference>
<dbReference type="Gene3D" id="3.30.260.10">
    <property type="entry name" value="TCP-1-like chaperonin intermediate domain"/>
    <property type="match status" value="1"/>
</dbReference>
<evidence type="ECO:0000256" key="3">
    <source>
        <dbReference type="RuleBase" id="RU000418"/>
    </source>
</evidence>
<dbReference type="SUPFAM" id="SSF52029">
    <property type="entry name" value="GroEL apical domain-like"/>
    <property type="match status" value="1"/>
</dbReference>
<dbReference type="InterPro" id="IPR027413">
    <property type="entry name" value="GROEL-like_equatorial_sf"/>
</dbReference>
<dbReference type="SUPFAM" id="SSF54849">
    <property type="entry name" value="GroEL-intermediate domain like"/>
    <property type="match status" value="1"/>
</dbReference>
<dbReference type="GO" id="GO:0005524">
    <property type="term" value="F:ATP binding"/>
    <property type="evidence" value="ECO:0007669"/>
    <property type="project" value="InterPro"/>
</dbReference>
<dbReference type="FunFam" id="3.50.7.10:FF:000001">
    <property type="entry name" value="60 kDa chaperonin"/>
    <property type="match status" value="1"/>
</dbReference>
<dbReference type="InterPro" id="IPR001844">
    <property type="entry name" value="Cpn60/GroEL"/>
</dbReference>
<reference evidence="5" key="1">
    <citation type="submission" date="2025-08" db="UniProtKB">
        <authorList>
            <consortium name="RefSeq"/>
        </authorList>
    </citation>
    <scope>IDENTIFICATION</scope>
    <source>
        <strain evidence="5">11010-0011.00</strain>
        <tissue evidence="5">Whole body</tissue>
    </source>
</reference>
<evidence type="ECO:0000256" key="1">
    <source>
        <dbReference type="ARBA" id="ARBA00006607"/>
    </source>
</evidence>
<dbReference type="CDD" id="cd03344">
    <property type="entry name" value="GroEL"/>
    <property type="match status" value="1"/>
</dbReference>
<comment type="similarity">
    <text evidence="1 3">Belongs to the chaperonin (HSP60) family.</text>
</comment>
<keyword evidence="4" id="KW-1185">Reference proteome</keyword>
<dbReference type="SUPFAM" id="SSF48592">
    <property type="entry name" value="GroEL equatorial domain-like"/>
    <property type="match status" value="1"/>
</dbReference>
<keyword evidence="2" id="KW-0143">Chaperone</keyword>
<dbReference type="OrthoDB" id="7859951at2759"/>
<evidence type="ECO:0000313" key="4">
    <source>
        <dbReference type="Proteomes" id="UP000504634"/>
    </source>
</evidence>
<dbReference type="NCBIfam" id="NF009488">
    <property type="entry name" value="PRK12850.1"/>
    <property type="match status" value="1"/>
</dbReference>
<evidence type="ECO:0000256" key="2">
    <source>
        <dbReference type="ARBA" id="ARBA00023186"/>
    </source>
</evidence>
<dbReference type="RefSeq" id="XP_030377863.1">
    <property type="nucleotide sequence ID" value="XM_030522003.1"/>
</dbReference>
<dbReference type="GeneID" id="115626610"/>
<keyword evidence="5" id="KW-0346">Stress response</keyword>
<dbReference type="GO" id="GO:0140662">
    <property type="term" value="F:ATP-dependent protein folding chaperone"/>
    <property type="evidence" value="ECO:0007669"/>
    <property type="project" value="InterPro"/>
</dbReference>
<gene>
    <name evidence="5" type="primary">LOC115626610</name>
</gene>
<dbReference type="NCBIfam" id="NF000592">
    <property type="entry name" value="PRK00013.1"/>
    <property type="match status" value="1"/>
</dbReference>
<dbReference type="PANTHER" id="PTHR45633">
    <property type="entry name" value="60 KDA HEAT SHOCK PROTEIN, MITOCHONDRIAL"/>
    <property type="match status" value="1"/>
</dbReference>
<dbReference type="Pfam" id="PF00118">
    <property type="entry name" value="Cpn60_TCP1"/>
    <property type="match status" value="1"/>
</dbReference>
<dbReference type="NCBIfam" id="NF009489">
    <property type="entry name" value="PRK12851.1"/>
    <property type="match status" value="1"/>
</dbReference>